<organism evidence="4 5">
    <name type="scientific">Thalassospira alkalitolerans</name>
    <dbReference type="NCBI Taxonomy" id="1293890"/>
    <lineage>
        <taxon>Bacteria</taxon>
        <taxon>Pseudomonadati</taxon>
        <taxon>Pseudomonadota</taxon>
        <taxon>Alphaproteobacteria</taxon>
        <taxon>Rhodospirillales</taxon>
        <taxon>Thalassospiraceae</taxon>
        <taxon>Thalassospira</taxon>
    </lineage>
</organism>
<dbReference type="PRINTS" id="PR00260">
    <property type="entry name" value="CHEMTRNSDUCR"/>
</dbReference>
<accession>A0A1Y2L980</accession>
<keyword evidence="1" id="KW-0807">Transducer</keyword>
<sequence length="492" mass="53248">MFSNARDGVYAQAVLEALDRSLAVIEFKPDGTILNANKNFLGALEYSLEELVGQHHRMLVPREIREKPDYDVFWKDLRSGNFKSAAFPRMTKSGKQIWIEATYNPVVDKSGKVIKIVKFASDITARQEKMADLEGKVDAIGRSQAVIEFTLTGEITEANENFLSVMGYSFDEIKGKQHRIFVDRDYANSAEYADFWKKLAEGQFVAQQFRRLGKGGKVVWIEASYNPIMDANGKPYKVVKFATDITEQVNLLVELKSMIDTNFAEIDSSLNDLDGRSIVAVTASEQTSASVQAVAAGAEELAASIGEISRSMDTARQTTTQMFDRTVEAGVTTGKMSDVVASVGGIVEVIQNIASQINLLALNATIESARAGEAGKGFAVVANEVKNLANQAARATEEISGQITGIQAISTEVSGVLSGIRSDVELVLDNVTTISSAVEEQSAVTNEVSGNMQNMATAVESFSATLSEIKNSTALVSSSVMRTREAASVLAR</sequence>
<dbReference type="GO" id="GO:0007165">
    <property type="term" value="P:signal transduction"/>
    <property type="evidence" value="ECO:0007669"/>
    <property type="project" value="UniProtKB-KW"/>
</dbReference>
<dbReference type="GO" id="GO:0006935">
    <property type="term" value="P:chemotaxis"/>
    <property type="evidence" value="ECO:0007669"/>
    <property type="project" value="InterPro"/>
</dbReference>
<dbReference type="PANTHER" id="PTHR24422:SF10">
    <property type="entry name" value="CHEMOTAXIS PROTEIN METHYLTRANSFERASE 2"/>
    <property type="match status" value="1"/>
</dbReference>
<dbReference type="PROSITE" id="PS50113">
    <property type="entry name" value="PAC"/>
    <property type="match status" value="2"/>
</dbReference>
<reference evidence="4 5" key="1">
    <citation type="submission" date="2014-03" db="EMBL/GenBank/DDBJ databases">
        <title>The draft genome sequence of Thalassospira alkalitolerans JCM 18968.</title>
        <authorList>
            <person name="Lai Q."/>
            <person name="Shao Z."/>
        </authorList>
    </citation>
    <scope>NUCLEOTIDE SEQUENCE [LARGE SCALE GENOMIC DNA]</scope>
    <source>
        <strain evidence="4 5">JCM 18968</strain>
    </source>
</reference>
<dbReference type="SMART" id="SM00091">
    <property type="entry name" value="PAS"/>
    <property type="match status" value="2"/>
</dbReference>
<dbReference type="InterPro" id="IPR004089">
    <property type="entry name" value="MCPsignal_dom"/>
</dbReference>
<name>A0A1Y2L980_9PROT</name>
<dbReference type="SUPFAM" id="SSF58104">
    <property type="entry name" value="Methyl-accepting chemotaxis protein (MCP) signaling domain"/>
    <property type="match status" value="1"/>
</dbReference>
<evidence type="ECO:0000259" key="2">
    <source>
        <dbReference type="PROSITE" id="PS50111"/>
    </source>
</evidence>
<dbReference type="InterPro" id="IPR004090">
    <property type="entry name" value="Chemotax_Me-accpt_rcpt"/>
</dbReference>
<dbReference type="PANTHER" id="PTHR24422">
    <property type="entry name" value="CHEMOTAXIS PROTEIN METHYLTRANSFERASE"/>
    <property type="match status" value="1"/>
</dbReference>
<dbReference type="SMART" id="SM00283">
    <property type="entry name" value="MA"/>
    <property type="match status" value="1"/>
</dbReference>
<dbReference type="SUPFAM" id="SSF55785">
    <property type="entry name" value="PYP-like sensor domain (PAS domain)"/>
    <property type="match status" value="2"/>
</dbReference>
<dbReference type="Gene3D" id="3.30.450.20">
    <property type="entry name" value="PAS domain"/>
    <property type="match status" value="2"/>
</dbReference>
<evidence type="ECO:0000313" key="5">
    <source>
        <dbReference type="Proteomes" id="UP000193396"/>
    </source>
</evidence>
<dbReference type="InterPro" id="IPR001610">
    <property type="entry name" value="PAC"/>
</dbReference>
<dbReference type="CDD" id="cd00130">
    <property type="entry name" value="PAS"/>
    <property type="match status" value="2"/>
</dbReference>
<dbReference type="Proteomes" id="UP000193396">
    <property type="component" value="Unassembled WGS sequence"/>
</dbReference>
<feature type="domain" description="PAC" evidence="3">
    <location>
        <begin position="83"/>
        <end position="135"/>
    </location>
</feature>
<evidence type="ECO:0000259" key="3">
    <source>
        <dbReference type="PROSITE" id="PS50113"/>
    </source>
</evidence>
<dbReference type="InterPro" id="IPR000014">
    <property type="entry name" value="PAS"/>
</dbReference>
<dbReference type="STRING" id="1293890.TALK_15725"/>
<dbReference type="SMART" id="SM00086">
    <property type="entry name" value="PAC"/>
    <property type="match status" value="2"/>
</dbReference>
<feature type="domain" description="Methyl-accepting transducer" evidence="2">
    <location>
        <begin position="255"/>
        <end position="477"/>
    </location>
</feature>
<dbReference type="InterPro" id="IPR000700">
    <property type="entry name" value="PAS-assoc_C"/>
</dbReference>
<proteinExistence type="predicted"/>
<dbReference type="InterPro" id="IPR035965">
    <property type="entry name" value="PAS-like_dom_sf"/>
</dbReference>
<dbReference type="InterPro" id="IPR050903">
    <property type="entry name" value="Bact_Chemotaxis_MeTrfase"/>
</dbReference>
<dbReference type="EMBL" id="JFKB01000011">
    <property type="protein sequence ID" value="OSQ46738.1"/>
    <property type="molecule type" value="Genomic_DNA"/>
</dbReference>
<dbReference type="InterPro" id="IPR013655">
    <property type="entry name" value="PAS_fold_3"/>
</dbReference>
<evidence type="ECO:0000313" key="4">
    <source>
        <dbReference type="EMBL" id="OSQ46738.1"/>
    </source>
</evidence>
<dbReference type="GO" id="GO:0016020">
    <property type="term" value="C:membrane"/>
    <property type="evidence" value="ECO:0007669"/>
    <property type="project" value="InterPro"/>
</dbReference>
<comment type="caution">
    <text evidence="4">The sequence shown here is derived from an EMBL/GenBank/DDBJ whole genome shotgun (WGS) entry which is preliminary data.</text>
</comment>
<keyword evidence="5" id="KW-1185">Reference proteome</keyword>
<protein>
    <submittedName>
        <fullName evidence="4">Chemotaxis protein</fullName>
    </submittedName>
</protein>
<dbReference type="PROSITE" id="PS50111">
    <property type="entry name" value="CHEMOTAXIS_TRANSDUC_2"/>
    <property type="match status" value="1"/>
</dbReference>
<dbReference type="GO" id="GO:0004888">
    <property type="term" value="F:transmembrane signaling receptor activity"/>
    <property type="evidence" value="ECO:0007669"/>
    <property type="project" value="InterPro"/>
</dbReference>
<dbReference type="Pfam" id="PF00015">
    <property type="entry name" value="MCPsignal"/>
    <property type="match status" value="1"/>
</dbReference>
<dbReference type="Gene3D" id="1.10.287.950">
    <property type="entry name" value="Methyl-accepting chemotaxis protein"/>
    <property type="match status" value="1"/>
</dbReference>
<evidence type="ECO:0000256" key="1">
    <source>
        <dbReference type="PROSITE-ProRule" id="PRU00284"/>
    </source>
</evidence>
<dbReference type="AlphaFoldDB" id="A0A1Y2L980"/>
<dbReference type="Pfam" id="PF08447">
    <property type="entry name" value="PAS_3"/>
    <property type="match status" value="1"/>
</dbReference>
<dbReference type="Pfam" id="PF13426">
    <property type="entry name" value="PAS_9"/>
    <property type="match status" value="1"/>
</dbReference>
<feature type="domain" description="PAC" evidence="3">
    <location>
        <begin position="205"/>
        <end position="257"/>
    </location>
</feature>
<gene>
    <name evidence="4" type="ORF">TALK_15725</name>
</gene>
<dbReference type="NCBIfam" id="TIGR00229">
    <property type="entry name" value="sensory_box"/>
    <property type="match status" value="2"/>
</dbReference>